<evidence type="ECO:0000313" key="2">
    <source>
        <dbReference type="EMBL" id="PPS18981.1"/>
    </source>
</evidence>
<gene>
    <name evidence="2" type="ORF">GOBAR_AA01627</name>
</gene>
<sequence>MAEFRKLNMKRCRPSFFPCGKYEPTKELCTVMQSEPTPEEQTMNVDPVESEKREDTTVFGPWMVVERKSRRNSRNNVSIRTENKERGNSGSRFGALASMEGESDLGKEQDKGDKGIGTDS</sequence>
<feature type="region of interest" description="Disordered" evidence="1">
    <location>
        <begin position="34"/>
        <end position="120"/>
    </location>
</feature>
<proteinExistence type="predicted"/>
<accession>A0A2P5YTR1</accession>
<dbReference type="EMBL" id="KZ662798">
    <property type="protein sequence ID" value="PPS18981.1"/>
    <property type="molecule type" value="Genomic_DNA"/>
</dbReference>
<reference evidence="2 3" key="1">
    <citation type="submission" date="2015-01" db="EMBL/GenBank/DDBJ databases">
        <title>Genome of allotetraploid Gossypium barbadense reveals genomic plasticity and fiber elongation in cotton evolution.</title>
        <authorList>
            <person name="Chen X."/>
            <person name="Liu X."/>
            <person name="Zhao B."/>
            <person name="Zheng H."/>
            <person name="Hu Y."/>
            <person name="Lu G."/>
            <person name="Yang C."/>
            <person name="Chen J."/>
            <person name="Shan C."/>
            <person name="Zhang L."/>
            <person name="Zhou Y."/>
            <person name="Wang L."/>
            <person name="Guo W."/>
            <person name="Bai Y."/>
            <person name="Ruan J."/>
            <person name="Shangguan X."/>
            <person name="Mao Y."/>
            <person name="Jiang J."/>
            <person name="Zhu Y."/>
            <person name="Lei J."/>
            <person name="Kang H."/>
            <person name="Chen S."/>
            <person name="He X."/>
            <person name="Wang R."/>
            <person name="Wang Y."/>
            <person name="Chen J."/>
            <person name="Wang L."/>
            <person name="Yu S."/>
            <person name="Wang B."/>
            <person name="Wei J."/>
            <person name="Song S."/>
            <person name="Lu X."/>
            <person name="Gao Z."/>
            <person name="Gu W."/>
            <person name="Deng X."/>
            <person name="Ma D."/>
            <person name="Wang S."/>
            <person name="Liang W."/>
            <person name="Fang L."/>
            <person name="Cai C."/>
            <person name="Zhu X."/>
            <person name="Zhou B."/>
            <person name="Zhang Y."/>
            <person name="Chen Z."/>
            <person name="Xu S."/>
            <person name="Zhu R."/>
            <person name="Wang S."/>
            <person name="Zhang T."/>
            <person name="Zhao G."/>
        </authorList>
    </citation>
    <scope>NUCLEOTIDE SEQUENCE [LARGE SCALE GENOMIC DNA]</scope>
    <source>
        <strain evidence="3">cv. Xinhai21</strain>
        <tissue evidence="2">Leaf</tissue>
    </source>
</reference>
<organism evidence="2 3">
    <name type="scientific">Gossypium barbadense</name>
    <name type="common">Sea Island cotton</name>
    <name type="synonym">Hibiscus barbadensis</name>
    <dbReference type="NCBI Taxonomy" id="3634"/>
    <lineage>
        <taxon>Eukaryota</taxon>
        <taxon>Viridiplantae</taxon>
        <taxon>Streptophyta</taxon>
        <taxon>Embryophyta</taxon>
        <taxon>Tracheophyta</taxon>
        <taxon>Spermatophyta</taxon>
        <taxon>Magnoliopsida</taxon>
        <taxon>eudicotyledons</taxon>
        <taxon>Gunneridae</taxon>
        <taxon>Pentapetalae</taxon>
        <taxon>rosids</taxon>
        <taxon>malvids</taxon>
        <taxon>Malvales</taxon>
        <taxon>Malvaceae</taxon>
        <taxon>Malvoideae</taxon>
        <taxon>Gossypium</taxon>
    </lineage>
</organism>
<dbReference type="OrthoDB" id="10562559at2759"/>
<evidence type="ECO:0000256" key="1">
    <source>
        <dbReference type="SAM" id="MobiDB-lite"/>
    </source>
</evidence>
<protein>
    <submittedName>
        <fullName evidence="2">Uncharacterized protein</fullName>
    </submittedName>
</protein>
<dbReference type="AlphaFoldDB" id="A0A2P5YTR1"/>
<name>A0A2P5YTR1_GOSBA</name>
<feature type="compositionally biased region" description="Polar residues" evidence="1">
    <location>
        <begin position="34"/>
        <end position="44"/>
    </location>
</feature>
<feature type="compositionally biased region" description="Basic and acidic residues" evidence="1">
    <location>
        <begin position="104"/>
        <end position="120"/>
    </location>
</feature>
<evidence type="ECO:0000313" key="3">
    <source>
        <dbReference type="Proteomes" id="UP000239757"/>
    </source>
</evidence>
<dbReference type="Proteomes" id="UP000239757">
    <property type="component" value="Unassembled WGS sequence"/>
</dbReference>